<organism evidence="4 5">
    <name type="scientific">Candidatus Onthenecus intestinigallinarum</name>
    <dbReference type="NCBI Taxonomy" id="2840875"/>
    <lineage>
        <taxon>Bacteria</taxon>
        <taxon>Bacillati</taxon>
        <taxon>Bacillota</taxon>
        <taxon>Clostridia</taxon>
        <taxon>Eubacteriales</taxon>
        <taxon>Candidatus Onthenecus</taxon>
    </lineage>
</organism>
<dbReference type="AlphaFoldDB" id="A0A9D0ZAY1"/>
<protein>
    <submittedName>
        <fullName evidence="4">Metal-dependent transcriptional regulator</fullName>
    </submittedName>
</protein>
<gene>
    <name evidence="4" type="ORF">IAB73_08295</name>
</gene>
<proteinExistence type="predicted"/>
<dbReference type="Proteomes" id="UP000886887">
    <property type="component" value="Unassembled WGS sequence"/>
</dbReference>
<comment type="caution">
    <text evidence="4">The sequence shown here is derived from an EMBL/GenBank/DDBJ whole genome shotgun (WGS) entry which is preliminary data.</text>
</comment>
<evidence type="ECO:0000256" key="1">
    <source>
        <dbReference type="ARBA" id="ARBA00004496"/>
    </source>
</evidence>
<evidence type="ECO:0000313" key="5">
    <source>
        <dbReference type="Proteomes" id="UP000886887"/>
    </source>
</evidence>
<reference evidence="4" key="1">
    <citation type="submission" date="2020-10" db="EMBL/GenBank/DDBJ databases">
        <authorList>
            <person name="Gilroy R."/>
        </authorList>
    </citation>
    <scope>NUCLEOTIDE SEQUENCE</scope>
    <source>
        <strain evidence="4">ChiSxjej2B14-6234</strain>
    </source>
</reference>
<dbReference type="GO" id="GO:0003700">
    <property type="term" value="F:DNA-binding transcription factor activity"/>
    <property type="evidence" value="ECO:0007669"/>
    <property type="project" value="InterPro"/>
</dbReference>
<comment type="subcellular location">
    <subcellularLocation>
        <location evidence="1">Cytoplasm</location>
    </subcellularLocation>
</comment>
<dbReference type="InterPro" id="IPR050536">
    <property type="entry name" value="DtxR_MntR_Metal-Reg"/>
</dbReference>
<dbReference type="Pfam" id="PF01325">
    <property type="entry name" value="Fe_dep_repress"/>
    <property type="match status" value="1"/>
</dbReference>
<evidence type="ECO:0000313" key="4">
    <source>
        <dbReference type="EMBL" id="HIQ72189.1"/>
    </source>
</evidence>
<accession>A0A9D0ZAY1</accession>
<dbReference type="InterPro" id="IPR022689">
    <property type="entry name" value="Iron_dep_repressor"/>
</dbReference>
<dbReference type="InterPro" id="IPR036388">
    <property type="entry name" value="WH-like_DNA-bd_sf"/>
</dbReference>
<dbReference type="GO" id="GO:0046914">
    <property type="term" value="F:transition metal ion binding"/>
    <property type="evidence" value="ECO:0007669"/>
    <property type="project" value="InterPro"/>
</dbReference>
<evidence type="ECO:0000256" key="2">
    <source>
        <dbReference type="ARBA" id="ARBA00011738"/>
    </source>
</evidence>
<evidence type="ECO:0000259" key="3">
    <source>
        <dbReference type="PROSITE" id="PS50944"/>
    </source>
</evidence>
<dbReference type="GO" id="GO:0003677">
    <property type="term" value="F:DNA binding"/>
    <property type="evidence" value="ECO:0007669"/>
    <property type="project" value="InterPro"/>
</dbReference>
<dbReference type="GO" id="GO:0005737">
    <property type="term" value="C:cytoplasm"/>
    <property type="evidence" value="ECO:0007669"/>
    <property type="project" value="UniProtKB-SubCell"/>
</dbReference>
<feature type="domain" description="HTH dtxR-type" evidence="3">
    <location>
        <begin position="1"/>
        <end position="62"/>
    </location>
</feature>
<dbReference type="EMBL" id="DVFJ01000030">
    <property type="protein sequence ID" value="HIQ72189.1"/>
    <property type="molecule type" value="Genomic_DNA"/>
</dbReference>
<dbReference type="SUPFAM" id="SSF46785">
    <property type="entry name" value="Winged helix' DNA-binding domain"/>
    <property type="match status" value="1"/>
</dbReference>
<reference evidence="4" key="2">
    <citation type="journal article" date="2021" name="PeerJ">
        <title>Extensive microbial diversity within the chicken gut microbiome revealed by metagenomics and culture.</title>
        <authorList>
            <person name="Gilroy R."/>
            <person name="Ravi A."/>
            <person name="Getino M."/>
            <person name="Pursley I."/>
            <person name="Horton D.L."/>
            <person name="Alikhan N.F."/>
            <person name="Baker D."/>
            <person name="Gharbi K."/>
            <person name="Hall N."/>
            <person name="Watson M."/>
            <person name="Adriaenssens E.M."/>
            <person name="Foster-Nyarko E."/>
            <person name="Jarju S."/>
            <person name="Secka A."/>
            <person name="Antonio M."/>
            <person name="Oren A."/>
            <person name="Chaudhuri R.R."/>
            <person name="La Ragione R."/>
            <person name="Hildebrand F."/>
            <person name="Pallen M.J."/>
        </authorList>
    </citation>
    <scope>NUCLEOTIDE SEQUENCE</scope>
    <source>
        <strain evidence="4">ChiSxjej2B14-6234</strain>
    </source>
</reference>
<dbReference type="PANTHER" id="PTHR33238:SF11">
    <property type="entry name" value="TRANSCRIPTIONAL REGULATOR MNTR"/>
    <property type="match status" value="1"/>
</dbReference>
<dbReference type="InterPro" id="IPR022687">
    <property type="entry name" value="HTH_DTXR"/>
</dbReference>
<comment type="subunit">
    <text evidence="2">Homodimer.</text>
</comment>
<dbReference type="InterPro" id="IPR036390">
    <property type="entry name" value="WH_DNA-bd_sf"/>
</dbReference>
<dbReference type="PANTHER" id="PTHR33238">
    <property type="entry name" value="IRON (METAL) DEPENDENT REPRESSOR, DTXR FAMILY"/>
    <property type="match status" value="1"/>
</dbReference>
<name>A0A9D0ZAY1_9FIRM</name>
<sequence>MAQAETRYLLAVYQLCEDGGAVRSVDVAEFLGISRPSVAKQMKLLLARGLIEKRHYGGITLTPEGARQASAAHLQFTLVRAYLQGELGLDERTATRDAVACVCELSAQCVGRMGEQALREGR</sequence>
<dbReference type="PROSITE" id="PS50944">
    <property type="entry name" value="HTH_DTXR"/>
    <property type="match status" value="1"/>
</dbReference>
<dbReference type="Gene3D" id="1.10.10.10">
    <property type="entry name" value="Winged helix-like DNA-binding domain superfamily/Winged helix DNA-binding domain"/>
    <property type="match status" value="1"/>
</dbReference>
<dbReference type="SMART" id="SM00529">
    <property type="entry name" value="HTH_DTXR"/>
    <property type="match status" value="1"/>
</dbReference>